<dbReference type="EMBL" id="CDSF01000155">
    <property type="protein sequence ID" value="CEP03897.1"/>
    <property type="molecule type" value="Genomic_DNA"/>
</dbReference>
<name>A0A0G4J8P0_PLABS</name>
<evidence type="ECO:0000313" key="2">
    <source>
        <dbReference type="EMBL" id="CEP03897.1"/>
    </source>
</evidence>
<dbReference type="AlphaFoldDB" id="A0A0G4J8P0"/>
<evidence type="ECO:0000256" key="1">
    <source>
        <dbReference type="SAM" id="MobiDB-lite"/>
    </source>
</evidence>
<protein>
    <submittedName>
        <fullName evidence="2">Uncharacterized protein</fullName>
    </submittedName>
</protein>
<accession>A0A0G4J8P0</accession>
<keyword evidence="3" id="KW-1185">Reference proteome</keyword>
<evidence type="ECO:0000313" key="3">
    <source>
        <dbReference type="Proteomes" id="UP000039324"/>
    </source>
</evidence>
<sequence>MRHGVRQRRRALLARVVPSAGLRAVPVRWVPPVVLPPAPHVRGAPVPHAGAAIADRDPVPDLRRVVPRVRWAAGGRDRQRAPAHPGVRSAPRQRRLDGPAPGLLRVGLQGAGDDVRLRGLRQARLRQAPVPGRPSVCAPELDRRAGHADLPRHVNLYTAGVSPS</sequence>
<proteinExistence type="predicted"/>
<gene>
    <name evidence="2" type="ORF">PBRA_003504</name>
</gene>
<feature type="region of interest" description="Disordered" evidence="1">
    <location>
        <begin position="73"/>
        <end position="101"/>
    </location>
</feature>
<reference evidence="2 3" key="1">
    <citation type="submission" date="2015-02" db="EMBL/GenBank/DDBJ databases">
        <authorList>
            <person name="Chooi Y.-H."/>
        </authorList>
    </citation>
    <scope>NUCLEOTIDE SEQUENCE [LARGE SCALE GENOMIC DNA]</scope>
    <source>
        <strain evidence="2">E3</strain>
    </source>
</reference>
<organism evidence="2 3">
    <name type="scientific">Plasmodiophora brassicae</name>
    <name type="common">Clubroot disease agent</name>
    <dbReference type="NCBI Taxonomy" id="37360"/>
    <lineage>
        <taxon>Eukaryota</taxon>
        <taxon>Sar</taxon>
        <taxon>Rhizaria</taxon>
        <taxon>Endomyxa</taxon>
        <taxon>Phytomyxea</taxon>
        <taxon>Plasmodiophorida</taxon>
        <taxon>Plasmodiophoridae</taxon>
        <taxon>Plasmodiophora</taxon>
    </lineage>
</organism>
<dbReference type="Proteomes" id="UP000039324">
    <property type="component" value="Unassembled WGS sequence"/>
</dbReference>